<dbReference type="EMBL" id="QLZR01000006">
    <property type="protein sequence ID" value="RAZ75389.1"/>
    <property type="molecule type" value="Genomic_DNA"/>
</dbReference>
<comment type="caution">
    <text evidence="1">The sequence shown here is derived from an EMBL/GenBank/DDBJ whole genome shotgun (WGS) entry which is preliminary data.</text>
</comment>
<organism evidence="1 2">
    <name type="scientific">Planococcus halotolerans</name>
    <dbReference type="NCBI Taxonomy" id="2233542"/>
    <lineage>
        <taxon>Bacteria</taxon>
        <taxon>Bacillati</taxon>
        <taxon>Bacillota</taxon>
        <taxon>Bacilli</taxon>
        <taxon>Bacillales</taxon>
        <taxon>Caryophanaceae</taxon>
        <taxon>Planococcus</taxon>
    </lineage>
</organism>
<proteinExistence type="predicted"/>
<accession>A0A365KQI5</accession>
<protein>
    <submittedName>
        <fullName evidence="1">Uncharacterized protein</fullName>
    </submittedName>
</protein>
<dbReference type="AlphaFoldDB" id="A0A365KQI5"/>
<keyword evidence="2" id="KW-1185">Reference proteome</keyword>
<evidence type="ECO:0000313" key="1">
    <source>
        <dbReference type="EMBL" id="RAZ75389.1"/>
    </source>
</evidence>
<evidence type="ECO:0000313" key="2">
    <source>
        <dbReference type="Proteomes" id="UP000251002"/>
    </source>
</evidence>
<gene>
    <name evidence="1" type="ORF">DP120_13495</name>
</gene>
<name>A0A365KQI5_9BACL</name>
<dbReference type="Proteomes" id="UP000251002">
    <property type="component" value="Unassembled WGS sequence"/>
</dbReference>
<reference evidence="1 2" key="1">
    <citation type="submission" date="2018-06" db="EMBL/GenBank/DDBJ databases">
        <title>The draft genome sequences of strains SCU63 and S1.</title>
        <authorList>
            <person name="Gan L."/>
        </authorList>
    </citation>
    <scope>NUCLEOTIDE SEQUENCE [LARGE SCALE GENOMIC DNA]</scope>
    <source>
        <strain evidence="1 2">SCU63</strain>
    </source>
</reference>
<sequence>MLFAGEKRKNRKKHLKKAEALVDFSFFNANGRFRFSYCLDSACPALRVISHFVSSLQCLALRDIRQTSYAAKSATALIRLIPVRAEQALPLFEAMRLKTSRFAKSSKPLLLLHRCASFVAKR</sequence>